<evidence type="ECO:0000256" key="1">
    <source>
        <dbReference type="SAM" id="MobiDB-lite"/>
    </source>
</evidence>
<dbReference type="AlphaFoldDB" id="A0A0M8N4T1"/>
<accession>A0A0M8N4T1</accession>
<organism evidence="2 3">
    <name type="scientific">Escovopsis weberi</name>
    <dbReference type="NCBI Taxonomy" id="150374"/>
    <lineage>
        <taxon>Eukaryota</taxon>
        <taxon>Fungi</taxon>
        <taxon>Dikarya</taxon>
        <taxon>Ascomycota</taxon>
        <taxon>Pezizomycotina</taxon>
        <taxon>Sordariomycetes</taxon>
        <taxon>Hypocreomycetidae</taxon>
        <taxon>Hypocreales</taxon>
        <taxon>Hypocreaceae</taxon>
        <taxon>Escovopsis</taxon>
    </lineage>
</organism>
<evidence type="ECO:0000313" key="3">
    <source>
        <dbReference type="Proteomes" id="UP000053831"/>
    </source>
</evidence>
<feature type="compositionally biased region" description="Low complexity" evidence="1">
    <location>
        <begin position="215"/>
        <end position="225"/>
    </location>
</feature>
<protein>
    <submittedName>
        <fullName evidence="2">Uncharacterized protein</fullName>
    </submittedName>
</protein>
<name>A0A0M8N4T1_ESCWE</name>
<feature type="compositionally biased region" description="Basic residues" evidence="1">
    <location>
        <begin position="345"/>
        <end position="358"/>
    </location>
</feature>
<feature type="compositionally biased region" description="Basic and acidic residues" evidence="1">
    <location>
        <begin position="234"/>
        <end position="244"/>
    </location>
</feature>
<feature type="region of interest" description="Disordered" evidence="1">
    <location>
        <begin position="1"/>
        <end position="39"/>
    </location>
</feature>
<feature type="region of interest" description="Disordered" evidence="1">
    <location>
        <begin position="215"/>
        <end position="358"/>
    </location>
</feature>
<gene>
    <name evidence="2" type="ORF">ESCO_003967</name>
</gene>
<dbReference type="EMBL" id="LGSR01000002">
    <property type="protein sequence ID" value="KOS23217.1"/>
    <property type="molecule type" value="Genomic_DNA"/>
</dbReference>
<reference evidence="2 3" key="1">
    <citation type="submission" date="2015-07" db="EMBL/GenBank/DDBJ databases">
        <title>The genome of the fungus Escovopsis weberi, a specialized disease agent of ant agriculture.</title>
        <authorList>
            <person name="de Man T.J."/>
            <person name="Stajich J.E."/>
            <person name="Kubicek C.P."/>
            <person name="Chenthamara K."/>
            <person name="Atanasova L."/>
            <person name="Druzhinina I.S."/>
            <person name="Birnbaum S."/>
            <person name="Barribeau S.M."/>
            <person name="Teiling C."/>
            <person name="Suen G."/>
            <person name="Currie C."/>
            <person name="Gerardo N.M."/>
        </authorList>
    </citation>
    <scope>NUCLEOTIDE SEQUENCE [LARGE SCALE GENOMIC DNA]</scope>
</reference>
<feature type="compositionally biased region" description="Basic residues" evidence="1">
    <location>
        <begin position="245"/>
        <end position="258"/>
    </location>
</feature>
<proteinExistence type="predicted"/>
<keyword evidence="3" id="KW-1185">Reference proteome</keyword>
<evidence type="ECO:0000313" key="2">
    <source>
        <dbReference type="EMBL" id="KOS23217.1"/>
    </source>
</evidence>
<sequence length="358" mass="38311">MSAPSSGAPADVRGESEGLPAPSGPPDAQDLDQQDPIPAWASELRDTCLGLSRDVRELNASVALLLPNARMESRPNEEGGCTCGRGRGDGLFETSVLEHLEARRLSDQRMQASAAQLSEWLDGLKRDIQWSFRVVDVAHGDFKGEMTDMAEHVLGMAADVSQQKQSIADLREMTASLSCAVREIRDKADDNAAQLQRLGSLEGLLIRISEATRPQVQEPAAVPVQAPGPGPVPVEDRAVRDVGRAQKRLGLKKKRQAGQRKPAEDQDSTGGLGAETTLPLEGAQQTTLEQPNGDVGSCSAPCPKRLAGQKGSKDAGNRRGSRRPAAGKQPASAGDASPSPERVLRSAKKREARFKWQK</sequence>
<dbReference type="Proteomes" id="UP000053831">
    <property type="component" value="Unassembled WGS sequence"/>
</dbReference>
<comment type="caution">
    <text evidence="2">The sequence shown here is derived from an EMBL/GenBank/DDBJ whole genome shotgun (WGS) entry which is preliminary data.</text>
</comment>